<dbReference type="RefSeq" id="WP_072790818.1">
    <property type="nucleotide sequence ID" value="NZ_FQUL01000021.1"/>
</dbReference>
<accession>A0A1M4W2A0</accession>
<reference evidence="2" key="1">
    <citation type="submission" date="2016-11" db="EMBL/GenBank/DDBJ databases">
        <authorList>
            <person name="Varghese N."/>
            <person name="Submissions S."/>
        </authorList>
    </citation>
    <scope>NUCLEOTIDE SEQUENCE [LARGE SCALE GENOMIC DNA]</scope>
    <source>
        <strain evidence="2">DSM 19514</strain>
    </source>
</reference>
<evidence type="ECO:0000313" key="2">
    <source>
        <dbReference type="Proteomes" id="UP000184295"/>
    </source>
</evidence>
<name>A0A1M4W2A0_9ACTN</name>
<dbReference type="Proteomes" id="UP000184295">
    <property type="component" value="Unassembled WGS sequence"/>
</dbReference>
<proteinExistence type="predicted"/>
<dbReference type="STRING" id="1121881.SAMN02745225_01516"/>
<sequence length="63" mass="6937">MSLDPSAKAEISSMSYTISELAKRASSLGDKMRSMRDEASASELYQAEKALLVALRRLENATR</sequence>
<keyword evidence="2" id="KW-1185">Reference proteome</keyword>
<dbReference type="AlphaFoldDB" id="A0A1M4W2A0"/>
<gene>
    <name evidence="1" type="ORF">SAMN02745225_01516</name>
</gene>
<evidence type="ECO:0000313" key="1">
    <source>
        <dbReference type="EMBL" id="SHE75280.1"/>
    </source>
</evidence>
<dbReference type="EMBL" id="FQUL01000021">
    <property type="protein sequence ID" value="SHE75280.1"/>
    <property type="molecule type" value="Genomic_DNA"/>
</dbReference>
<protein>
    <submittedName>
        <fullName evidence="1">Uncharacterized protein</fullName>
    </submittedName>
</protein>
<organism evidence="1 2">
    <name type="scientific">Ferrithrix thermotolerans DSM 19514</name>
    <dbReference type="NCBI Taxonomy" id="1121881"/>
    <lineage>
        <taxon>Bacteria</taxon>
        <taxon>Bacillati</taxon>
        <taxon>Actinomycetota</taxon>
        <taxon>Acidimicrobiia</taxon>
        <taxon>Acidimicrobiales</taxon>
        <taxon>Acidimicrobiaceae</taxon>
        <taxon>Ferrithrix</taxon>
    </lineage>
</organism>